<evidence type="ECO:0000256" key="1">
    <source>
        <dbReference type="SAM" id="Phobius"/>
    </source>
</evidence>
<dbReference type="CDD" id="cd04179">
    <property type="entry name" value="DPM_DPG-synthase_like"/>
    <property type="match status" value="1"/>
</dbReference>
<dbReference type="Gene3D" id="3.90.550.10">
    <property type="entry name" value="Spore Coat Polysaccharide Biosynthesis Protein SpsA, Chain A"/>
    <property type="match status" value="1"/>
</dbReference>
<keyword evidence="1" id="KW-1133">Transmembrane helix</keyword>
<comment type="caution">
    <text evidence="3">The sequence shown here is derived from an EMBL/GenBank/DDBJ whole genome shotgun (WGS) entry which is preliminary data.</text>
</comment>
<dbReference type="EMBL" id="BAABKX010000001">
    <property type="protein sequence ID" value="GAA5043980.1"/>
    <property type="molecule type" value="Genomic_DNA"/>
</dbReference>
<evidence type="ECO:0000313" key="3">
    <source>
        <dbReference type="EMBL" id="GAA5043980.1"/>
    </source>
</evidence>
<dbReference type="GeneID" id="68611508"/>
<feature type="transmembrane region" description="Helical" evidence="1">
    <location>
        <begin position="263"/>
        <end position="282"/>
    </location>
</feature>
<accession>A0AAV3UCZ5</accession>
<dbReference type="PANTHER" id="PTHR48090:SF7">
    <property type="entry name" value="RFBJ PROTEIN"/>
    <property type="match status" value="1"/>
</dbReference>
<keyword evidence="1" id="KW-0472">Membrane</keyword>
<reference evidence="3 4" key="1">
    <citation type="journal article" date="2019" name="Int. J. Syst. Evol. Microbiol.">
        <title>The Global Catalogue of Microorganisms (GCM) 10K type strain sequencing project: providing services to taxonomists for standard genome sequencing and annotation.</title>
        <authorList>
            <consortium name="The Broad Institute Genomics Platform"/>
            <consortium name="The Broad Institute Genome Sequencing Center for Infectious Disease"/>
            <person name="Wu L."/>
            <person name="Ma J."/>
        </authorList>
    </citation>
    <scope>NUCLEOTIDE SEQUENCE [LARGE SCALE GENOMIC DNA]</scope>
    <source>
        <strain evidence="3 4">JCM 17504</strain>
    </source>
</reference>
<evidence type="ECO:0000259" key="2">
    <source>
        <dbReference type="Pfam" id="PF00535"/>
    </source>
</evidence>
<dbReference type="RefSeq" id="WP_227775735.1">
    <property type="nucleotide sequence ID" value="NZ_BAABKX010000001.1"/>
</dbReference>
<dbReference type="InterPro" id="IPR050256">
    <property type="entry name" value="Glycosyltransferase_2"/>
</dbReference>
<protein>
    <recommendedName>
        <fullName evidence="2">Glycosyltransferase 2-like domain-containing protein</fullName>
    </recommendedName>
</protein>
<dbReference type="InterPro" id="IPR029044">
    <property type="entry name" value="Nucleotide-diphossugar_trans"/>
</dbReference>
<feature type="domain" description="Glycosyltransferase 2-like" evidence="2">
    <location>
        <begin position="9"/>
        <end position="187"/>
    </location>
</feature>
<sequence length="343" mass="37715">MYEGHTVAVVVPAYNEEGLVGRVIDTVPEFVDRVYAVDDCSTDGTWDEIRAHAGRTVPITDGGSESAPFDQLVVPIRHSENRGVGAAIKTGYCRAREEGIDVTAVMAGDGQMEPDMLARVIQPVVDGRADYAKGNRLSTPGFREGMSAWRSFGNWLLTFLTKAASGYWGMVDPQNGYTAISARALSELDIESVYDDYGFANALLVRLNVHDMRVADVTMPAVYGDERSTIRYSTFVPKLSALLLWGFLWRLKAKYLVRDFHPLAFLYGLGAVGTGAGLLTLLRNRRETSDGLSATLLGGLCLVLAMTFDRQANEGLGVRDELEVHGEIRDEWKAHDDAEVRDE</sequence>
<dbReference type="Proteomes" id="UP001501729">
    <property type="component" value="Unassembled WGS sequence"/>
</dbReference>
<keyword evidence="1" id="KW-0812">Transmembrane</keyword>
<dbReference type="Pfam" id="PF00535">
    <property type="entry name" value="Glycos_transf_2"/>
    <property type="match status" value="1"/>
</dbReference>
<dbReference type="SUPFAM" id="SSF53448">
    <property type="entry name" value="Nucleotide-diphospho-sugar transferases"/>
    <property type="match status" value="1"/>
</dbReference>
<keyword evidence="4" id="KW-1185">Reference proteome</keyword>
<name>A0AAV3UCZ5_9EURY</name>
<gene>
    <name evidence="3" type="ORF">GCM10025751_09520</name>
</gene>
<organism evidence="3 4">
    <name type="scientific">Haladaptatus pallidirubidus</name>
    <dbReference type="NCBI Taxonomy" id="1008152"/>
    <lineage>
        <taxon>Archaea</taxon>
        <taxon>Methanobacteriati</taxon>
        <taxon>Methanobacteriota</taxon>
        <taxon>Stenosarchaea group</taxon>
        <taxon>Halobacteria</taxon>
        <taxon>Halobacteriales</taxon>
        <taxon>Haladaptataceae</taxon>
        <taxon>Haladaptatus</taxon>
    </lineage>
</organism>
<evidence type="ECO:0000313" key="4">
    <source>
        <dbReference type="Proteomes" id="UP001501729"/>
    </source>
</evidence>
<dbReference type="InterPro" id="IPR001173">
    <property type="entry name" value="Glyco_trans_2-like"/>
</dbReference>
<dbReference type="AlphaFoldDB" id="A0AAV3UCZ5"/>
<dbReference type="PANTHER" id="PTHR48090">
    <property type="entry name" value="UNDECAPRENYL-PHOSPHATE 4-DEOXY-4-FORMAMIDO-L-ARABINOSE TRANSFERASE-RELATED"/>
    <property type="match status" value="1"/>
</dbReference>
<proteinExistence type="predicted"/>